<dbReference type="SUPFAM" id="SSF49464">
    <property type="entry name" value="Carboxypeptidase regulatory domain-like"/>
    <property type="match status" value="1"/>
</dbReference>
<comment type="subcellular location">
    <subcellularLocation>
        <location evidence="1 10">Cell outer membrane</location>
        <topology evidence="1 10">Multi-pass membrane protein</topology>
    </subcellularLocation>
</comment>
<evidence type="ECO:0000256" key="3">
    <source>
        <dbReference type="ARBA" id="ARBA00022452"/>
    </source>
</evidence>
<dbReference type="PANTHER" id="PTHR30069:SF29">
    <property type="entry name" value="HEMOGLOBIN AND HEMOGLOBIN-HAPTOGLOBIN-BINDING PROTEIN 1-RELATED"/>
    <property type="match status" value="1"/>
</dbReference>
<dbReference type="InterPro" id="IPR000531">
    <property type="entry name" value="Beta-barrel_TonB"/>
</dbReference>
<keyword evidence="2 10" id="KW-0813">Transport</keyword>
<dbReference type="Gene3D" id="2.40.170.20">
    <property type="entry name" value="TonB-dependent receptor, beta-barrel domain"/>
    <property type="match status" value="1"/>
</dbReference>
<dbReference type="InterPro" id="IPR036942">
    <property type="entry name" value="Beta-barrel_TonB_sf"/>
</dbReference>
<comment type="caution">
    <text evidence="15">The sequence shown here is derived from an EMBL/GenBank/DDBJ whole genome shotgun (WGS) entry which is preliminary data.</text>
</comment>
<dbReference type="GO" id="GO:0009279">
    <property type="term" value="C:cell outer membrane"/>
    <property type="evidence" value="ECO:0007669"/>
    <property type="project" value="UniProtKB-SubCell"/>
</dbReference>
<comment type="similarity">
    <text evidence="10 11">Belongs to the TonB-dependent receptor family.</text>
</comment>
<keyword evidence="5 12" id="KW-0732">Signal</keyword>
<dbReference type="PANTHER" id="PTHR30069">
    <property type="entry name" value="TONB-DEPENDENT OUTER MEMBRANE RECEPTOR"/>
    <property type="match status" value="1"/>
</dbReference>
<evidence type="ECO:0000256" key="4">
    <source>
        <dbReference type="ARBA" id="ARBA00022692"/>
    </source>
</evidence>
<organism evidence="15 16">
    <name type="scientific">Hufsiella arboris</name>
    <dbReference type="NCBI Taxonomy" id="2695275"/>
    <lineage>
        <taxon>Bacteria</taxon>
        <taxon>Pseudomonadati</taxon>
        <taxon>Bacteroidota</taxon>
        <taxon>Sphingobacteriia</taxon>
        <taxon>Sphingobacteriales</taxon>
        <taxon>Sphingobacteriaceae</taxon>
        <taxon>Hufsiella</taxon>
    </lineage>
</organism>
<feature type="domain" description="TonB-dependent receptor-like beta-barrel" evidence="13">
    <location>
        <begin position="470"/>
        <end position="921"/>
    </location>
</feature>
<keyword evidence="3 10" id="KW-1134">Transmembrane beta strand</keyword>
<proteinExistence type="inferred from homology"/>
<evidence type="ECO:0000256" key="8">
    <source>
        <dbReference type="ARBA" id="ARBA00023170"/>
    </source>
</evidence>
<evidence type="ECO:0000256" key="11">
    <source>
        <dbReference type="RuleBase" id="RU003357"/>
    </source>
</evidence>
<dbReference type="GO" id="GO:0015344">
    <property type="term" value="F:siderophore uptake transmembrane transporter activity"/>
    <property type="evidence" value="ECO:0007669"/>
    <property type="project" value="TreeGrafter"/>
</dbReference>
<dbReference type="InterPro" id="IPR023997">
    <property type="entry name" value="TonB-dep_OMP_SusC/RagA_CS"/>
</dbReference>
<gene>
    <name evidence="15" type="ORF">GS399_12840</name>
</gene>
<keyword evidence="8" id="KW-0675">Receptor</keyword>
<evidence type="ECO:0000256" key="1">
    <source>
        <dbReference type="ARBA" id="ARBA00004571"/>
    </source>
</evidence>
<keyword evidence="6 11" id="KW-0798">TonB box</keyword>
<evidence type="ECO:0000256" key="5">
    <source>
        <dbReference type="ARBA" id="ARBA00022729"/>
    </source>
</evidence>
<accession>A0A7K1YB99</accession>
<evidence type="ECO:0000256" key="7">
    <source>
        <dbReference type="ARBA" id="ARBA00023136"/>
    </source>
</evidence>
<dbReference type="InterPro" id="IPR008969">
    <property type="entry name" value="CarboxyPept-like_regulatory"/>
</dbReference>
<dbReference type="InterPro" id="IPR023996">
    <property type="entry name" value="TonB-dep_OMP_SusC/RagA"/>
</dbReference>
<feature type="domain" description="TonB-dependent receptor plug" evidence="14">
    <location>
        <begin position="157"/>
        <end position="279"/>
    </location>
</feature>
<dbReference type="Pfam" id="PF13715">
    <property type="entry name" value="CarbopepD_reg_2"/>
    <property type="match status" value="1"/>
</dbReference>
<evidence type="ECO:0000256" key="9">
    <source>
        <dbReference type="ARBA" id="ARBA00023237"/>
    </source>
</evidence>
<protein>
    <submittedName>
        <fullName evidence="15">SusC/RagA family TonB-linked outer membrane protein</fullName>
    </submittedName>
</protein>
<dbReference type="PROSITE" id="PS52016">
    <property type="entry name" value="TONB_DEPENDENT_REC_3"/>
    <property type="match status" value="1"/>
</dbReference>
<dbReference type="InterPro" id="IPR039426">
    <property type="entry name" value="TonB-dep_rcpt-like"/>
</dbReference>
<dbReference type="InterPro" id="IPR037066">
    <property type="entry name" value="Plug_dom_sf"/>
</dbReference>
<evidence type="ECO:0000256" key="12">
    <source>
        <dbReference type="SAM" id="SignalP"/>
    </source>
</evidence>
<keyword evidence="7 10" id="KW-0472">Membrane</keyword>
<evidence type="ECO:0000256" key="10">
    <source>
        <dbReference type="PROSITE-ProRule" id="PRU01360"/>
    </source>
</evidence>
<feature type="signal peptide" evidence="12">
    <location>
        <begin position="1"/>
        <end position="41"/>
    </location>
</feature>
<keyword evidence="4 10" id="KW-0812">Transmembrane</keyword>
<dbReference type="Proteomes" id="UP000466586">
    <property type="component" value="Unassembled WGS sequence"/>
</dbReference>
<evidence type="ECO:0000313" key="16">
    <source>
        <dbReference type="Proteomes" id="UP000466586"/>
    </source>
</evidence>
<dbReference type="NCBIfam" id="TIGR04057">
    <property type="entry name" value="SusC_RagA_signa"/>
    <property type="match status" value="1"/>
</dbReference>
<name>A0A7K1YB99_9SPHI</name>
<dbReference type="AlphaFoldDB" id="A0A7K1YB99"/>
<evidence type="ECO:0000256" key="6">
    <source>
        <dbReference type="ARBA" id="ARBA00023077"/>
    </source>
</evidence>
<feature type="chain" id="PRO_5029595802" evidence="12">
    <location>
        <begin position="42"/>
        <end position="1068"/>
    </location>
</feature>
<reference evidence="15 16" key="1">
    <citation type="submission" date="2019-11" db="EMBL/GenBank/DDBJ databases">
        <title>Pedobacter sp. HMF7647 Genome sequencing and assembly.</title>
        <authorList>
            <person name="Kang H."/>
            <person name="Kim H."/>
            <person name="Joh K."/>
        </authorList>
    </citation>
    <scope>NUCLEOTIDE SEQUENCE [LARGE SCALE GENOMIC DNA]</scope>
    <source>
        <strain evidence="15 16">HMF7647</strain>
    </source>
</reference>
<dbReference type="Gene3D" id="2.60.40.1120">
    <property type="entry name" value="Carboxypeptidase-like, regulatory domain"/>
    <property type="match status" value="1"/>
</dbReference>
<dbReference type="GO" id="GO:0044718">
    <property type="term" value="P:siderophore transmembrane transport"/>
    <property type="evidence" value="ECO:0007669"/>
    <property type="project" value="TreeGrafter"/>
</dbReference>
<dbReference type="SUPFAM" id="SSF56935">
    <property type="entry name" value="Porins"/>
    <property type="match status" value="1"/>
</dbReference>
<dbReference type="InterPro" id="IPR012910">
    <property type="entry name" value="Plug_dom"/>
</dbReference>
<keyword evidence="9 10" id="KW-0998">Cell outer membrane</keyword>
<evidence type="ECO:0000259" key="14">
    <source>
        <dbReference type="Pfam" id="PF07715"/>
    </source>
</evidence>
<dbReference type="Pfam" id="PF00593">
    <property type="entry name" value="TonB_dep_Rec_b-barrel"/>
    <property type="match status" value="1"/>
</dbReference>
<dbReference type="Pfam" id="PF07715">
    <property type="entry name" value="Plug"/>
    <property type="match status" value="1"/>
</dbReference>
<sequence>MKINNHVKKTKVKDSFPRLNLTTKLAVASLFLLHFDASANANVLSPLINTSGSTTFLTPFTNNADIRISGKVVDEKGEPLVGVSVKIKSTNTGVVTNASGSFSLTVPDNATLVFTYIGYNTQEIAVAGKTTLNVSMTPNAKNLTEVVVTALGIRKDQKKLGYAVTTVNGTDLNQAKESNVAMSLSGRVAGLSVSGANGGPGSSARVLLRGLTSFSAGSPLYVINGVPMDNTQRGASGEWGGADYGDGISNLNPDDIETMTVLKGQSASALYGSRAANGVILITTKSGKKNSGFGVEFNSNGQFDQPVDNTDFQDVYGQGQYGAKPATAAAALLAGNLGWGARLDGSQVIQFDGNSYPYANAGNNYLSFYRTAPSFTNTLSLTSGGENGNARLSIADYRGNSIIPNSYLDRKSFNFNGTQNISKKLEVTLVANYLIERAKNRPSLSDGPGNPNNVQFLAANEDPSILSPGTAANGRELTFTNDTYVTNPYFAAYNFSKNTDRKRLISSIAAKYSFTDWLFAQVRVGYDNINDDRTDIEPTGTAYRNDNGTMTEYGYVTNEINYDALINGRHDLVKNLLNLDLSIGGNIRKSSYDGTSIAGLNGFIIPYYYNITNFSARNARPIDNNSKKQVNSAYYSADFSFKDYLILSTTGRYDVYSSISEDVGRGIFSPSVSGSFIFSELLNSDKLSYGKARLSYSQTSGDPDAYTNTVYYNVNNSINGVPAGGFSTQLPNLFLKPFTLREVEAGLEFKFFGDRLGFDIAYFTRKTKNEIINSTIDPSSGYNNKFIGTGSTQNRGVELEIHGTPVRSASGFVWTPSFNFTYVKNKILQTDGVTNSNVALGTYRPLNASLALVAGLPGPQIMANDYVRDANGKIVVDGTGVPVQGPLQAMGSTIPKYYGGFNNNFVYKQFNLSFLADYKFGNKVLSATNYYSIFRGLNEMTLDGRETGVTVDGVTSTGAANTVNINAQDYYQNLARRISSLNVLDGSFIKLRQVTFGYSLPRNILAKTPFNGITVSFVARNLWTIMKRTDNIDPESGISNDIRYTGIEGTSLPATRTYGFNVNFKFKN</sequence>
<dbReference type="FunFam" id="2.60.40.1120:FF:000003">
    <property type="entry name" value="Outer membrane protein Omp121"/>
    <property type="match status" value="1"/>
</dbReference>
<dbReference type="NCBIfam" id="TIGR04056">
    <property type="entry name" value="OMP_RagA_SusC"/>
    <property type="match status" value="1"/>
</dbReference>
<dbReference type="Gene3D" id="2.170.130.10">
    <property type="entry name" value="TonB-dependent receptor, plug domain"/>
    <property type="match status" value="1"/>
</dbReference>
<evidence type="ECO:0000259" key="13">
    <source>
        <dbReference type="Pfam" id="PF00593"/>
    </source>
</evidence>
<evidence type="ECO:0000256" key="2">
    <source>
        <dbReference type="ARBA" id="ARBA00022448"/>
    </source>
</evidence>
<dbReference type="EMBL" id="WVHT01000005">
    <property type="protein sequence ID" value="MXV51864.1"/>
    <property type="molecule type" value="Genomic_DNA"/>
</dbReference>
<dbReference type="RefSeq" id="WP_160845038.1">
    <property type="nucleotide sequence ID" value="NZ_WVHT01000005.1"/>
</dbReference>
<evidence type="ECO:0000313" key="15">
    <source>
        <dbReference type="EMBL" id="MXV51864.1"/>
    </source>
</evidence>
<keyword evidence="16" id="KW-1185">Reference proteome</keyword>